<dbReference type="Pfam" id="PF01755">
    <property type="entry name" value="Glyco_transf_25"/>
    <property type="match status" value="1"/>
</dbReference>
<gene>
    <name evidence="2" type="ORF">Harvfovirus4_24</name>
</gene>
<reference evidence="2" key="1">
    <citation type="submission" date="2018-10" db="EMBL/GenBank/DDBJ databases">
        <title>Hidden diversity of soil giant viruses.</title>
        <authorList>
            <person name="Schulz F."/>
            <person name="Alteio L."/>
            <person name="Goudeau D."/>
            <person name="Ryan E.M."/>
            <person name="Malmstrom R.R."/>
            <person name="Blanchard J."/>
            <person name="Woyke T."/>
        </authorList>
    </citation>
    <scope>NUCLEOTIDE SEQUENCE</scope>
    <source>
        <strain evidence="2">HAV1</strain>
    </source>
</reference>
<accession>A0A3G5A0K5</accession>
<name>A0A3G5A0K5_9VIRU</name>
<feature type="domain" description="Glycosyl transferase family 25" evidence="1">
    <location>
        <begin position="47"/>
        <end position="121"/>
    </location>
</feature>
<proteinExistence type="predicted"/>
<protein>
    <recommendedName>
        <fullName evidence="1">Glycosyl transferase family 25 domain-containing protein</fullName>
    </recommendedName>
</protein>
<evidence type="ECO:0000313" key="2">
    <source>
        <dbReference type="EMBL" id="AYV80660.1"/>
    </source>
</evidence>
<dbReference type="InterPro" id="IPR002654">
    <property type="entry name" value="Glyco_trans_25"/>
</dbReference>
<evidence type="ECO:0000259" key="1">
    <source>
        <dbReference type="Pfam" id="PF01755"/>
    </source>
</evidence>
<sequence>MDFLKCDIWCICLDDNDKRYNSSLVEFEKIGIAACVKYFRPKRDSRGGRIGCWTSHVECMKKSLSSEKKAPYVVIFEDDIKFTPTWQHGARAISNFISTERRWDIIRLGGLVSSFHEESTTTPLIWKAKCYNNHALILSIDFIKFILEDPRTHHPEDSHLQIDGYYHSLKNVNDYILVDNICYQKNDLGTDNKWFSNTLYQNIFQNKYFYEFFQRSSNKVAFYLRCLPVSIQEYTNIVPCIFTLGNKLAKKKLK</sequence>
<organism evidence="2">
    <name type="scientific">Harvfovirus sp</name>
    <dbReference type="NCBI Taxonomy" id="2487768"/>
    <lineage>
        <taxon>Viruses</taxon>
        <taxon>Varidnaviria</taxon>
        <taxon>Bamfordvirae</taxon>
        <taxon>Nucleocytoviricota</taxon>
        <taxon>Megaviricetes</taxon>
        <taxon>Imitervirales</taxon>
        <taxon>Mimiviridae</taxon>
        <taxon>Klosneuvirinae</taxon>
    </lineage>
</organism>
<dbReference type="EMBL" id="MK072246">
    <property type="protein sequence ID" value="AYV80660.1"/>
    <property type="molecule type" value="Genomic_DNA"/>
</dbReference>